<organism evidence="2 3">
    <name type="scientific">Urochloa decumbens</name>
    <dbReference type="NCBI Taxonomy" id="240449"/>
    <lineage>
        <taxon>Eukaryota</taxon>
        <taxon>Viridiplantae</taxon>
        <taxon>Streptophyta</taxon>
        <taxon>Embryophyta</taxon>
        <taxon>Tracheophyta</taxon>
        <taxon>Spermatophyta</taxon>
        <taxon>Magnoliopsida</taxon>
        <taxon>Liliopsida</taxon>
        <taxon>Poales</taxon>
        <taxon>Poaceae</taxon>
        <taxon>PACMAD clade</taxon>
        <taxon>Panicoideae</taxon>
        <taxon>Panicodae</taxon>
        <taxon>Paniceae</taxon>
        <taxon>Melinidinae</taxon>
        <taxon>Urochloa</taxon>
    </lineage>
</organism>
<reference evidence="3" key="1">
    <citation type="submission" date="2024-06" db="EMBL/GenBank/DDBJ databases">
        <authorList>
            <person name="Ryan C."/>
        </authorList>
    </citation>
    <scope>NUCLEOTIDE SEQUENCE [LARGE SCALE GENOMIC DNA]</scope>
</reference>
<dbReference type="SUPFAM" id="SSF81383">
    <property type="entry name" value="F-box domain"/>
    <property type="match status" value="1"/>
</dbReference>
<gene>
    <name evidence="2" type="ORF">URODEC1_LOCUS100326</name>
</gene>
<name>A0ABC9EY08_9POAL</name>
<protein>
    <recommendedName>
        <fullName evidence="1">F-box domain-containing protein</fullName>
    </recommendedName>
</protein>
<dbReference type="PANTHER" id="PTHR32133:SF377">
    <property type="entry name" value="F-BOX DOMAIN CONTAINING PROTEIN"/>
    <property type="match status" value="1"/>
</dbReference>
<dbReference type="InterPro" id="IPR036047">
    <property type="entry name" value="F-box-like_dom_sf"/>
</dbReference>
<reference evidence="2 3" key="2">
    <citation type="submission" date="2024-10" db="EMBL/GenBank/DDBJ databases">
        <authorList>
            <person name="Ryan C."/>
        </authorList>
    </citation>
    <scope>NUCLEOTIDE SEQUENCE [LARGE SCALE GENOMIC DNA]</scope>
</reference>
<evidence type="ECO:0000313" key="2">
    <source>
        <dbReference type="EMBL" id="CAL5066226.1"/>
    </source>
</evidence>
<feature type="domain" description="F-box" evidence="1">
    <location>
        <begin position="32"/>
        <end position="80"/>
    </location>
</feature>
<dbReference type="Proteomes" id="UP001497457">
    <property type="component" value="Chromosome 5rd"/>
</dbReference>
<evidence type="ECO:0000313" key="3">
    <source>
        <dbReference type="Proteomes" id="UP001497457"/>
    </source>
</evidence>
<dbReference type="PROSITE" id="PS50181">
    <property type="entry name" value="FBOX"/>
    <property type="match status" value="1"/>
</dbReference>
<sequence>MFHRYLVPNNRTCRNSPNPTVMIRRRRRRRPSSPAEALPDDILREILLRLPPHPSSLHRVGLVCKQWQRLSTDANFISRFHAHHRTPPLLGYFAFPGTFVPTQVPPCPMPPTLCSLYHWYRERGVYWRGLLDCRRGHLLIGATRLFKFRFVITEFTVFNPMSGVSVCNVTTEPQPGKLIAAAVVVVAGGTNGYSFRLIALFSNYQERRLSASVYSSDSGVWVNSVMALVTPSPIDTIDHPSTLVGNAIYWLPDGGEILQFDMERLSLAIIEQPPHVDVNRPRRSEGFRRWIVPSLRDGHFGLAILSGNSIHFWVRKTEISNATTWELCKSVQLDRVLPLELKEEHMPSPLMIGFAEESNAIFISTHDGVFMTNIESMKIKKLPITSDQEYCIYIHPYSSF</sequence>
<dbReference type="SMART" id="SM00256">
    <property type="entry name" value="FBOX"/>
    <property type="match status" value="1"/>
</dbReference>
<evidence type="ECO:0000259" key="1">
    <source>
        <dbReference type="PROSITE" id="PS50181"/>
    </source>
</evidence>
<dbReference type="InterPro" id="IPR056594">
    <property type="entry name" value="AT5G49610-like_b-prop"/>
</dbReference>
<dbReference type="Pfam" id="PF12937">
    <property type="entry name" value="F-box-like"/>
    <property type="match status" value="1"/>
</dbReference>
<dbReference type="Gene3D" id="1.20.1280.50">
    <property type="match status" value="1"/>
</dbReference>
<dbReference type="Pfam" id="PF23635">
    <property type="entry name" value="Beta-prop_AT5G49610-like"/>
    <property type="match status" value="1"/>
</dbReference>
<proteinExistence type="predicted"/>
<dbReference type="InterPro" id="IPR001810">
    <property type="entry name" value="F-box_dom"/>
</dbReference>
<keyword evidence="3" id="KW-1185">Reference proteome</keyword>
<dbReference type="EMBL" id="OZ075115">
    <property type="protein sequence ID" value="CAL5066226.1"/>
    <property type="molecule type" value="Genomic_DNA"/>
</dbReference>
<accession>A0ABC9EY08</accession>
<dbReference type="PANTHER" id="PTHR32133">
    <property type="entry name" value="OS07G0120400 PROTEIN"/>
    <property type="match status" value="1"/>
</dbReference>
<dbReference type="AlphaFoldDB" id="A0ABC9EY08"/>